<gene>
    <name evidence="2" type="ORF">B0I35DRAFT_459409</name>
</gene>
<dbReference type="Proteomes" id="UP000813444">
    <property type="component" value="Unassembled WGS sequence"/>
</dbReference>
<protein>
    <submittedName>
        <fullName evidence="2">Uncharacterized protein</fullName>
    </submittedName>
</protein>
<reference evidence="2" key="1">
    <citation type="journal article" date="2021" name="Nat. Commun.">
        <title>Genetic determinants of endophytism in the Arabidopsis root mycobiome.</title>
        <authorList>
            <person name="Mesny F."/>
            <person name="Miyauchi S."/>
            <person name="Thiergart T."/>
            <person name="Pickel B."/>
            <person name="Atanasova L."/>
            <person name="Karlsson M."/>
            <person name="Huettel B."/>
            <person name="Barry K.W."/>
            <person name="Haridas S."/>
            <person name="Chen C."/>
            <person name="Bauer D."/>
            <person name="Andreopoulos W."/>
            <person name="Pangilinan J."/>
            <person name="LaButti K."/>
            <person name="Riley R."/>
            <person name="Lipzen A."/>
            <person name="Clum A."/>
            <person name="Drula E."/>
            <person name="Henrissat B."/>
            <person name="Kohler A."/>
            <person name="Grigoriev I.V."/>
            <person name="Martin F.M."/>
            <person name="Hacquard S."/>
        </authorList>
    </citation>
    <scope>NUCLEOTIDE SEQUENCE</scope>
    <source>
        <strain evidence="2">MPI-CAGE-CH-0235</strain>
    </source>
</reference>
<dbReference type="AlphaFoldDB" id="A0A8K0SYP4"/>
<keyword evidence="1" id="KW-0732">Signal</keyword>
<dbReference type="OrthoDB" id="5120139at2759"/>
<organism evidence="2 3">
    <name type="scientific">Stachybotrys elegans</name>
    <dbReference type="NCBI Taxonomy" id="80388"/>
    <lineage>
        <taxon>Eukaryota</taxon>
        <taxon>Fungi</taxon>
        <taxon>Dikarya</taxon>
        <taxon>Ascomycota</taxon>
        <taxon>Pezizomycotina</taxon>
        <taxon>Sordariomycetes</taxon>
        <taxon>Hypocreomycetidae</taxon>
        <taxon>Hypocreales</taxon>
        <taxon>Stachybotryaceae</taxon>
        <taxon>Stachybotrys</taxon>
    </lineage>
</organism>
<evidence type="ECO:0000313" key="3">
    <source>
        <dbReference type="Proteomes" id="UP000813444"/>
    </source>
</evidence>
<proteinExistence type="predicted"/>
<dbReference type="EMBL" id="JAGPNK010000005">
    <property type="protein sequence ID" value="KAH7320626.1"/>
    <property type="molecule type" value="Genomic_DNA"/>
</dbReference>
<feature type="chain" id="PRO_5035444488" evidence="1">
    <location>
        <begin position="19"/>
        <end position="277"/>
    </location>
</feature>
<comment type="caution">
    <text evidence="2">The sequence shown here is derived from an EMBL/GenBank/DDBJ whole genome shotgun (WGS) entry which is preliminary data.</text>
</comment>
<feature type="signal peptide" evidence="1">
    <location>
        <begin position="1"/>
        <end position="18"/>
    </location>
</feature>
<accession>A0A8K0SYP4</accession>
<evidence type="ECO:0000313" key="2">
    <source>
        <dbReference type="EMBL" id="KAH7320626.1"/>
    </source>
</evidence>
<name>A0A8K0SYP4_9HYPO</name>
<evidence type="ECO:0000256" key="1">
    <source>
        <dbReference type="SAM" id="SignalP"/>
    </source>
</evidence>
<sequence length="277" mass="30253">MIFKTCLLSLLTSSLVAAQGQPDKGEGHYIITVGNRVYESEEIRLRNLPCTGTVTVRGLNNGFDIECATLNLYNYYFTGAQNGGQLFNKTTTVFTSRTLDLTPQQLGTPSISELRLRGGRAVIRFATGLGGEVKYQFKDNTQGGVFQTETEYPVATNVTHTITLAPDIFYFFNANMDNAVRMGNGIPAHRTHVAFVGKDSPQGANRLYQDGHVSQWNVWSGGRMGAVFGEDALEDAPPATVCTSDCQAQNQIRGSLPVTELPDTIIPIGEEDEEDDD</sequence>
<keyword evidence="3" id="KW-1185">Reference proteome</keyword>